<comment type="caution">
    <text evidence="10">The sequence shown here is derived from an EMBL/GenBank/DDBJ whole genome shotgun (WGS) entry which is preliminary data.</text>
</comment>
<name>A0ABV0V5E6_9TELE</name>
<keyword evidence="3 6" id="KW-0472">Membrane</keyword>
<keyword evidence="6" id="KW-0812">Transmembrane</keyword>
<keyword evidence="6" id="KW-1133">Transmembrane helix</keyword>
<evidence type="ECO:0000256" key="4">
    <source>
        <dbReference type="ARBA" id="ARBA00023180"/>
    </source>
</evidence>
<evidence type="ECO:0000256" key="6">
    <source>
        <dbReference type="SAM" id="Phobius"/>
    </source>
</evidence>
<dbReference type="PANTHER" id="PTHR23220">
    <property type="entry name" value="INTEGRIN ALPHA"/>
    <property type="match status" value="1"/>
</dbReference>
<evidence type="ECO:0000256" key="3">
    <source>
        <dbReference type="ARBA" id="ARBA00023136"/>
    </source>
</evidence>
<proteinExistence type="predicted"/>
<dbReference type="Proteomes" id="UP001482620">
    <property type="component" value="Unassembled WGS sequence"/>
</dbReference>
<evidence type="ECO:0000259" key="8">
    <source>
        <dbReference type="Pfam" id="PF20805"/>
    </source>
</evidence>
<dbReference type="Pfam" id="PF08441">
    <property type="entry name" value="Integrin_A_Ig_1"/>
    <property type="match status" value="1"/>
</dbReference>
<evidence type="ECO:0000259" key="7">
    <source>
        <dbReference type="Pfam" id="PF08441"/>
    </source>
</evidence>
<sequence length="530" mass="59543">VMYYLEVDADRKKNNLEPRGKFTTTSDPENAHKSTGIITMDTKGKQNCVKRQLVIMEDIRDKLAAIPIDVSVNIQDAKRKRRQTQASQLVPVLDAKDVKPTRTEVKFLKEGCGNDDVCQSNLKLEYRYGYTAAKEDTFTPVEMENEVPLISLSDQKSVALEVTVTNLNGDDAYEASVIANFPKSVTYSSYLAPRDQPQVTCMANTNGTMADCEVGNPFKRNSKTTFYIILGTTNMSFNTTEVDIELKLETTSNQQNLMPVKAKAKVAIMLQLSLSGQVEPSQVYFNEDAKAMTDIKTESDIGSAITHRFTIFNRGKRLKDIGTATLHIEWPKMTEANNDLLYLMKISSTELKRIECSPTTEINRLNKEPVSRKRRATKQGIDGTISRLIGNKKFQTLSCGSGTKCVTMKCPLGGLDNKATITLNSRLWNNTFVKEYSDFHYVEVMVKASLHVDSTTKNTLLQDTETQVRLTVFSERRAARYGGVAWWIILMSILLLLLLLGLLAFLLWKNGVFEKNRKDPSDKEKLTSNA</sequence>
<evidence type="ECO:0000313" key="11">
    <source>
        <dbReference type="Proteomes" id="UP001482620"/>
    </source>
</evidence>
<organism evidence="10 11">
    <name type="scientific">Ilyodon furcidens</name>
    <name type="common">goldbreast splitfin</name>
    <dbReference type="NCBI Taxonomy" id="33524"/>
    <lineage>
        <taxon>Eukaryota</taxon>
        <taxon>Metazoa</taxon>
        <taxon>Chordata</taxon>
        <taxon>Craniata</taxon>
        <taxon>Vertebrata</taxon>
        <taxon>Euteleostomi</taxon>
        <taxon>Actinopterygii</taxon>
        <taxon>Neopterygii</taxon>
        <taxon>Teleostei</taxon>
        <taxon>Neoteleostei</taxon>
        <taxon>Acanthomorphata</taxon>
        <taxon>Ovalentaria</taxon>
        <taxon>Atherinomorphae</taxon>
        <taxon>Cyprinodontiformes</taxon>
        <taxon>Goodeidae</taxon>
        <taxon>Ilyodon</taxon>
    </lineage>
</organism>
<feature type="non-terminal residue" evidence="10">
    <location>
        <position position="1"/>
    </location>
</feature>
<dbReference type="Pfam" id="PF20805">
    <property type="entry name" value="Integrin_A_Ig_2"/>
    <property type="match status" value="1"/>
</dbReference>
<keyword evidence="11" id="KW-1185">Reference proteome</keyword>
<feature type="transmembrane region" description="Helical" evidence="6">
    <location>
        <begin position="484"/>
        <end position="508"/>
    </location>
</feature>
<evidence type="ECO:0000313" key="10">
    <source>
        <dbReference type="EMBL" id="MEQ2252572.1"/>
    </source>
</evidence>
<dbReference type="InterPro" id="IPR048286">
    <property type="entry name" value="Integrin_alpha_Ig-like_3"/>
</dbReference>
<dbReference type="Gene3D" id="2.60.40.1510">
    <property type="entry name" value="ntegrin, alpha v. Chain A, domain 3"/>
    <property type="match status" value="1"/>
</dbReference>
<dbReference type="InterPro" id="IPR032695">
    <property type="entry name" value="Integrin_dom_sf"/>
</dbReference>
<evidence type="ECO:0000256" key="2">
    <source>
        <dbReference type="ARBA" id="ARBA00023037"/>
    </source>
</evidence>
<accession>A0ABV0V5E6</accession>
<keyword evidence="2" id="KW-0401">Integrin</keyword>
<feature type="domain" description="Integrin alpha first immunoglubulin-like" evidence="7">
    <location>
        <begin position="2"/>
        <end position="110"/>
    </location>
</feature>
<dbReference type="EMBL" id="JAHRIQ010095289">
    <property type="protein sequence ID" value="MEQ2252572.1"/>
    <property type="molecule type" value="Genomic_DNA"/>
</dbReference>
<dbReference type="Gene3D" id="2.60.40.1530">
    <property type="entry name" value="ntegrin, alpha v. Chain A, domain 4"/>
    <property type="match status" value="1"/>
</dbReference>
<evidence type="ECO:0000259" key="9">
    <source>
        <dbReference type="Pfam" id="PF20806"/>
    </source>
</evidence>
<protein>
    <submittedName>
        <fullName evidence="10">Uncharacterized protein</fullName>
    </submittedName>
</protein>
<dbReference type="Pfam" id="PF20806">
    <property type="entry name" value="Integrin_A_Ig_3"/>
    <property type="match status" value="1"/>
</dbReference>
<dbReference type="InterPro" id="IPR013649">
    <property type="entry name" value="Integrin_alpha_Ig-like_1"/>
</dbReference>
<feature type="domain" description="Integrin alpha second immunoglobulin-like" evidence="8">
    <location>
        <begin position="112"/>
        <end position="266"/>
    </location>
</feature>
<dbReference type="Gene3D" id="1.20.5.930">
    <property type="entry name" value="Bicelle-embedded integrin alpha(iib) transmembrane segment"/>
    <property type="match status" value="1"/>
</dbReference>
<feature type="domain" description="Integrin alpha third immunoglobulin-like" evidence="9">
    <location>
        <begin position="272"/>
        <end position="474"/>
    </location>
</feature>
<evidence type="ECO:0000256" key="1">
    <source>
        <dbReference type="ARBA" id="ARBA00004479"/>
    </source>
</evidence>
<comment type="subcellular location">
    <subcellularLocation>
        <location evidence="1">Membrane</location>
        <topology evidence="1">Single-pass type I membrane protein</topology>
    </subcellularLocation>
</comment>
<dbReference type="SUPFAM" id="SSF69179">
    <property type="entry name" value="Integrin domains"/>
    <property type="match status" value="3"/>
</dbReference>
<evidence type="ECO:0000256" key="5">
    <source>
        <dbReference type="SAM" id="MobiDB-lite"/>
    </source>
</evidence>
<gene>
    <name evidence="10" type="ORF">ILYODFUR_023097</name>
</gene>
<feature type="region of interest" description="Disordered" evidence="5">
    <location>
        <begin position="15"/>
        <end position="34"/>
    </location>
</feature>
<reference evidence="10 11" key="1">
    <citation type="submission" date="2021-06" db="EMBL/GenBank/DDBJ databases">
        <authorList>
            <person name="Palmer J.M."/>
        </authorList>
    </citation>
    <scope>NUCLEOTIDE SEQUENCE [LARGE SCALE GENOMIC DNA]</scope>
    <source>
        <strain evidence="11">if_2019</strain>
        <tissue evidence="10">Muscle</tissue>
    </source>
</reference>
<dbReference type="InterPro" id="IPR048285">
    <property type="entry name" value="Integrin_alpha_Ig-like_2"/>
</dbReference>
<dbReference type="PANTHER" id="PTHR23220:SF9">
    <property type="entry name" value="INTEGRIN ALPHA-6"/>
    <property type="match status" value="1"/>
</dbReference>
<dbReference type="Gene3D" id="2.60.40.1460">
    <property type="entry name" value="Integrin domains. Chain A, domain 2"/>
    <property type="match status" value="1"/>
</dbReference>
<keyword evidence="4" id="KW-0325">Glycoprotein</keyword>